<dbReference type="SUPFAM" id="SSF52821">
    <property type="entry name" value="Rhodanese/Cell cycle control phosphatase"/>
    <property type="match status" value="1"/>
</dbReference>
<dbReference type="PANTHER" id="PTHR43031">
    <property type="entry name" value="FAD-DEPENDENT OXIDOREDUCTASE"/>
    <property type="match status" value="1"/>
</dbReference>
<dbReference type="Pfam" id="PF00581">
    <property type="entry name" value="Rhodanese"/>
    <property type="match status" value="1"/>
</dbReference>
<evidence type="ECO:0000313" key="2">
    <source>
        <dbReference type="EMBL" id="MTE26444.1"/>
    </source>
</evidence>
<name>A0A7K1GDC3_9FLAO</name>
<dbReference type="SMART" id="SM00450">
    <property type="entry name" value="RHOD"/>
    <property type="match status" value="1"/>
</dbReference>
<dbReference type="RefSeq" id="WP_155088267.1">
    <property type="nucleotide sequence ID" value="NZ_WJYA01000004.1"/>
</dbReference>
<reference evidence="2 3" key="1">
    <citation type="submission" date="2019-11" db="EMBL/GenBank/DDBJ databases">
        <title>Winogradskyella ouciana sp. nov., isolated from the hadal seawater of the Mariana Trench.</title>
        <authorList>
            <person name="Liu R."/>
        </authorList>
    </citation>
    <scope>NUCLEOTIDE SEQUENCE [LARGE SCALE GENOMIC DNA]</scope>
    <source>
        <strain evidence="2 3">ZXX205</strain>
    </source>
</reference>
<dbReference type="PROSITE" id="PS50206">
    <property type="entry name" value="RHODANESE_3"/>
    <property type="match status" value="1"/>
</dbReference>
<evidence type="ECO:0000259" key="1">
    <source>
        <dbReference type="PROSITE" id="PS50206"/>
    </source>
</evidence>
<dbReference type="InterPro" id="IPR050229">
    <property type="entry name" value="GlpE_sulfurtransferase"/>
</dbReference>
<protein>
    <submittedName>
        <fullName evidence="2">Rhodanese-like domain-containing protein</fullName>
    </submittedName>
</protein>
<evidence type="ECO:0000313" key="3">
    <source>
        <dbReference type="Proteomes" id="UP000447545"/>
    </source>
</evidence>
<dbReference type="EMBL" id="WJYA01000004">
    <property type="protein sequence ID" value="MTE26444.1"/>
    <property type="molecule type" value="Genomic_DNA"/>
</dbReference>
<dbReference type="NCBIfam" id="NF045521">
    <property type="entry name" value="rhoda_near_glyco"/>
    <property type="match status" value="1"/>
</dbReference>
<dbReference type="CDD" id="cd00158">
    <property type="entry name" value="RHOD"/>
    <property type="match status" value="1"/>
</dbReference>
<dbReference type="PANTHER" id="PTHR43031:SF7">
    <property type="entry name" value="NITRIC OXIDE REDUCTASE FLRD-NAD(+) REDUCTASE"/>
    <property type="match status" value="1"/>
</dbReference>
<comment type="caution">
    <text evidence="2">The sequence shown here is derived from an EMBL/GenBank/DDBJ whole genome shotgun (WGS) entry which is preliminary data.</text>
</comment>
<dbReference type="Proteomes" id="UP000447545">
    <property type="component" value="Unassembled WGS sequence"/>
</dbReference>
<organism evidence="2 3">
    <name type="scientific">Winogradskyella ouciana</name>
    <dbReference type="NCBI Taxonomy" id="2608631"/>
    <lineage>
        <taxon>Bacteria</taxon>
        <taxon>Pseudomonadati</taxon>
        <taxon>Bacteroidota</taxon>
        <taxon>Flavobacteriia</taxon>
        <taxon>Flavobacteriales</taxon>
        <taxon>Flavobacteriaceae</taxon>
        <taxon>Winogradskyella</taxon>
    </lineage>
</organism>
<gene>
    <name evidence="2" type="ORF">F1003_05800</name>
</gene>
<keyword evidence="3" id="KW-1185">Reference proteome</keyword>
<dbReference type="Gene3D" id="3.40.250.10">
    <property type="entry name" value="Rhodanese-like domain"/>
    <property type="match status" value="1"/>
</dbReference>
<dbReference type="AlphaFoldDB" id="A0A7K1GDC3"/>
<proteinExistence type="predicted"/>
<dbReference type="InterPro" id="IPR001763">
    <property type="entry name" value="Rhodanese-like_dom"/>
</dbReference>
<sequence>MQLAVKNRTNLSFQTHVRNLILIICVCFSPIVNAQETLTELLKRHNSETVPYISVQELAMPKTKAVLLDARETAEYEVSHIKDAIHVGYNDFNLEETTQQLNDKQQTIIVYCSLGIRSEDIAEQLQKAGYTNVYNLFGGIFEWTNNGFSVYDSEGETNNVHAFSKVWSKWLLKGNKIYD</sequence>
<dbReference type="InterPro" id="IPR036873">
    <property type="entry name" value="Rhodanese-like_dom_sf"/>
</dbReference>
<accession>A0A7K1GDC3</accession>
<feature type="domain" description="Rhodanese" evidence="1">
    <location>
        <begin position="61"/>
        <end position="152"/>
    </location>
</feature>